<dbReference type="EMBL" id="CVQI01018890">
    <property type="protein sequence ID" value="CRK25964.1"/>
    <property type="molecule type" value="Genomic_DNA"/>
</dbReference>
<accession>A0A0G4LVG2</accession>
<proteinExistence type="predicted"/>
<reference evidence="3" key="1">
    <citation type="submission" date="2015-05" db="EMBL/GenBank/DDBJ databases">
        <authorList>
            <person name="Fogelqvist Johan"/>
        </authorList>
    </citation>
    <scope>NUCLEOTIDE SEQUENCE [LARGE SCALE GENOMIC DNA]</scope>
</reference>
<keyword evidence="1" id="KW-1133">Transmembrane helix</keyword>
<dbReference type="InterPro" id="IPR021848">
    <property type="entry name" value="HODM_asu-like"/>
</dbReference>
<gene>
    <name evidence="2" type="ORF">BN1723_003318</name>
</gene>
<organism evidence="2 3">
    <name type="scientific">Verticillium longisporum</name>
    <name type="common">Verticillium dahliae var. longisporum</name>
    <dbReference type="NCBI Taxonomy" id="100787"/>
    <lineage>
        <taxon>Eukaryota</taxon>
        <taxon>Fungi</taxon>
        <taxon>Dikarya</taxon>
        <taxon>Ascomycota</taxon>
        <taxon>Pezizomycotina</taxon>
        <taxon>Sordariomycetes</taxon>
        <taxon>Hypocreomycetidae</taxon>
        <taxon>Glomerellales</taxon>
        <taxon>Plectosphaerellaceae</taxon>
        <taxon>Verticillium</taxon>
    </lineage>
</organism>
<feature type="transmembrane region" description="Helical" evidence="1">
    <location>
        <begin position="16"/>
        <end position="34"/>
    </location>
</feature>
<evidence type="ECO:0000313" key="2">
    <source>
        <dbReference type="EMBL" id="CRK25964.1"/>
    </source>
</evidence>
<dbReference type="Pfam" id="PF11927">
    <property type="entry name" value="HODM_asu-like"/>
    <property type="match status" value="1"/>
</dbReference>
<protein>
    <submittedName>
        <fullName evidence="2">Uncharacterized protein</fullName>
    </submittedName>
</protein>
<dbReference type="Proteomes" id="UP000045706">
    <property type="component" value="Unassembled WGS sequence"/>
</dbReference>
<name>A0A0G4LVG2_VERLO</name>
<dbReference type="AlphaFoldDB" id="A0A0G4LVG2"/>
<evidence type="ECO:0000256" key="1">
    <source>
        <dbReference type="SAM" id="Phobius"/>
    </source>
</evidence>
<keyword evidence="1" id="KW-0472">Membrane</keyword>
<evidence type="ECO:0000313" key="3">
    <source>
        <dbReference type="Proteomes" id="UP000045706"/>
    </source>
</evidence>
<keyword evidence="1" id="KW-0812">Transmembrane</keyword>
<sequence length="367" mass="41774">MTDTFVKLLVTMDANWISSVAVAMCYILCLYLWISRRRQSQRGQQRASRTLVNDASVKPLVDFYWKSARLSSLREFRSIYNISMGIKSDTPSALISMDERYLKRIEYRRELMAEHAGTVLGVVPGGEAPVRELYDYLLRQYLPVRFPLMFQLSARDTQLTNSVTGRSFPTKPPAETLEALRILGEIVEEDLVFLVPSPEGLRMVAHLWCFPSGFDPVAKLGNTLDAIHKPVPSYDKIGPSMQRFLSKLQSGKPIKRTNWSVQPHPELFDCNANLRLKDYEAIKSSEIRMEDSYLRSELQTLSRLPNTGAIVFFIKTYMYNVSEIKAEGLGLQFADAIEGLKKGNAPGMWTYKGASHWGETVCKYMRS</sequence>